<dbReference type="PROSITE" id="PS51362">
    <property type="entry name" value="TGF_BETA_2"/>
    <property type="match status" value="1"/>
</dbReference>
<dbReference type="SMART" id="SM00204">
    <property type="entry name" value="TGFB"/>
    <property type="match status" value="1"/>
</dbReference>
<evidence type="ECO:0000256" key="3">
    <source>
        <dbReference type="RuleBase" id="RU000354"/>
    </source>
</evidence>
<dbReference type="Proteomes" id="UP001497525">
    <property type="component" value="Unassembled WGS sequence"/>
</dbReference>
<dbReference type="InterPro" id="IPR001839">
    <property type="entry name" value="TGF-b_C"/>
</dbReference>
<keyword evidence="3" id="KW-0339">Growth factor</keyword>
<proteinExistence type="inferred from homology"/>
<dbReference type="AlphaFoldDB" id="A0AAV2TTY0"/>
<dbReference type="EMBL" id="CAXLJL010000711">
    <property type="protein sequence ID" value="CAL5140288.1"/>
    <property type="molecule type" value="Genomic_DNA"/>
</dbReference>
<protein>
    <recommendedName>
        <fullName evidence="5">TGF-beta family profile domain-containing protein</fullName>
    </recommendedName>
</protein>
<keyword evidence="4" id="KW-0732">Signal</keyword>
<gene>
    <name evidence="6" type="ORF">CDAUBV1_LOCUS15453</name>
</gene>
<evidence type="ECO:0000256" key="2">
    <source>
        <dbReference type="ARBA" id="ARBA00022525"/>
    </source>
</evidence>
<evidence type="ECO:0000256" key="4">
    <source>
        <dbReference type="SAM" id="SignalP"/>
    </source>
</evidence>
<evidence type="ECO:0000256" key="1">
    <source>
        <dbReference type="ARBA" id="ARBA00004613"/>
    </source>
</evidence>
<dbReference type="Pfam" id="PF00019">
    <property type="entry name" value="TGF_beta"/>
    <property type="match status" value="1"/>
</dbReference>
<sequence>MRLVRITGRSLLILVRNWCILVLGLHFVSTGRCAMDTVEDTFVLSKRERAEKILHTSLMVQFLSSVRGSPVSLSMEEMEELRQSTPTAVQKHLQIMNNRRFLEDVRTNIISKTEFQDMQKSLIFLESVQCSLTRDDVSRNCLIIRHPVDLPEDPIAVAKLSTFVLPWIVSNQLTLTAYFLDPEKSRFTEDMFQLGNSSEVFGTYPVSFSSQREVEWEITAAIVDLQRRKDENPLPVVLTLDCLSEKCRTNTQLWKLFQKPSMQNAILTPNSQAAIVAYTKSTLAIVRNYSRRRLTGRSLIPDLVPRSEQSCPSFLDRDHRESKCCLFRFTLTREQLDQNDKLRFIVFPHHLPLNVCHGRCIGLYVPTDNSHSVLLNRYFAGLTASEREAVYDAMPCCAANETSPFTIIYKDQTGTLIQETLVDAVKMNCACN</sequence>
<reference evidence="6" key="1">
    <citation type="submission" date="2024-06" db="EMBL/GenBank/DDBJ databases">
        <authorList>
            <person name="Liu X."/>
            <person name="Lenzi L."/>
            <person name="Haldenby T S."/>
            <person name="Uol C."/>
        </authorList>
    </citation>
    <scope>NUCLEOTIDE SEQUENCE</scope>
</reference>
<dbReference type="Gene3D" id="2.10.90.10">
    <property type="entry name" value="Cystine-knot cytokines"/>
    <property type="match status" value="1"/>
</dbReference>
<evidence type="ECO:0000313" key="6">
    <source>
        <dbReference type="EMBL" id="CAL5140288.1"/>
    </source>
</evidence>
<dbReference type="GO" id="GO:0008083">
    <property type="term" value="F:growth factor activity"/>
    <property type="evidence" value="ECO:0007669"/>
    <property type="project" value="UniProtKB-KW"/>
</dbReference>
<name>A0AAV2TTY0_CALDB</name>
<comment type="caution">
    <text evidence="6">The sequence shown here is derived from an EMBL/GenBank/DDBJ whole genome shotgun (WGS) entry which is preliminary data.</text>
</comment>
<keyword evidence="2" id="KW-0964">Secreted</keyword>
<feature type="signal peptide" evidence="4">
    <location>
        <begin position="1"/>
        <end position="33"/>
    </location>
</feature>
<dbReference type="GO" id="GO:0005576">
    <property type="term" value="C:extracellular region"/>
    <property type="evidence" value="ECO:0007669"/>
    <property type="project" value="UniProtKB-SubCell"/>
</dbReference>
<comment type="similarity">
    <text evidence="3">Belongs to the TGF-beta family.</text>
</comment>
<accession>A0AAV2TTY0</accession>
<dbReference type="InterPro" id="IPR029034">
    <property type="entry name" value="Cystine-knot_cytokine"/>
</dbReference>
<organism evidence="6 7">
    <name type="scientific">Calicophoron daubneyi</name>
    <name type="common">Rumen fluke</name>
    <name type="synonym">Paramphistomum daubneyi</name>
    <dbReference type="NCBI Taxonomy" id="300641"/>
    <lineage>
        <taxon>Eukaryota</taxon>
        <taxon>Metazoa</taxon>
        <taxon>Spiralia</taxon>
        <taxon>Lophotrochozoa</taxon>
        <taxon>Platyhelminthes</taxon>
        <taxon>Trematoda</taxon>
        <taxon>Digenea</taxon>
        <taxon>Plagiorchiida</taxon>
        <taxon>Pronocephalata</taxon>
        <taxon>Paramphistomoidea</taxon>
        <taxon>Paramphistomidae</taxon>
        <taxon>Calicophoron</taxon>
    </lineage>
</organism>
<dbReference type="SUPFAM" id="SSF57501">
    <property type="entry name" value="Cystine-knot cytokines"/>
    <property type="match status" value="1"/>
</dbReference>
<evidence type="ECO:0000313" key="7">
    <source>
        <dbReference type="Proteomes" id="UP001497525"/>
    </source>
</evidence>
<evidence type="ECO:0000259" key="5">
    <source>
        <dbReference type="PROSITE" id="PS51362"/>
    </source>
</evidence>
<feature type="chain" id="PRO_5043932079" description="TGF-beta family profile domain-containing protein" evidence="4">
    <location>
        <begin position="34"/>
        <end position="432"/>
    </location>
</feature>
<comment type="subcellular location">
    <subcellularLocation>
        <location evidence="1">Secreted</location>
    </subcellularLocation>
</comment>
<feature type="domain" description="TGF-beta family profile" evidence="5">
    <location>
        <begin position="306"/>
        <end position="432"/>
    </location>
</feature>